<dbReference type="InterPro" id="IPR029464">
    <property type="entry name" value="HSDR_N"/>
</dbReference>
<name>E1YF53_9BACT</name>
<organism evidence="2">
    <name type="scientific">uncultured Desulfobacterium sp</name>
    <dbReference type="NCBI Taxonomy" id="201089"/>
    <lineage>
        <taxon>Bacteria</taxon>
        <taxon>Pseudomonadati</taxon>
        <taxon>Thermodesulfobacteriota</taxon>
        <taxon>Desulfobacteria</taxon>
        <taxon>Desulfobacterales</taxon>
        <taxon>Desulfobacteriaceae</taxon>
        <taxon>Desulfobacterium</taxon>
        <taxon>environmental samples</taxon>
    </lineage>
</organism>
<reference evidence="2" key="1">
    <citation type="journal article" date="2011" name="Environ. Microbiol.">
        <title>Genomic insights into the metabolic potential of the polycyclic aromatic hydrocarbon degrading sulfate-reducing Deltaproteobacterium N47.</title>
        <authorList>
            <person name="Bergmann F."/>
            <person name="Selesi D."/>
            <person name="Weinmaier T."/>
            <person name="Tischler P."/>
            <person name="Rattei T."/>
            <person name="Meckenstock R.U."/>
        </authorList>
    </citation>
    <scope>NUCLEOTIDE SEQUENCE</scope>
</reference>
<proteinExistence type="predicted"/>
<feature type="domain" description="Type I restriction enzyme R protein N-terminal" evidence="1">
    <location>
        <begin position="28"/>
        <end position="140"/>
    </location>
</feature>
<evidence type="ECO:0000313" key="2">
    <source>
        <dbReference type="EMBL" id="CBX29197.1"/>
    </source>
</evidence>
<evidence type="ECO:0000259" key="1">
    <source>
        <dbReference type="Pfam" id="PF13588"/>
    </source>
</evidence>
<sequence>MKDKMEGHHLILGQTTDFITGEILEDTHDERYRQNIARLLVNNKLYEKKDIKPHYDLLAQAGDKKAIIKVDFLISVETRICMIIKYGPGSITTRHRPALAVSRLVAGYQVPVVAVTNGVDADILDGLTGKIISTGLDTIPAKPELIKLSAGFTFPLISETRAEAESRILYVYDVDGSCPCDNSICRIES</sequence>
<gene>
    <name evidence="2" type="ORF">N47_J01780</name>
</gene>
<accession>E1YF53</accession>
<protein>
    <recommendedName>
        <fullName evidence="1">Type I restriction enzyme R protein N-terminal domain-containing protein</fullName>
    </recommendedName>
</protein>
<dbReference type="EMBL" id="FR695872">
    <property type="protein sequence ID" value="CBX29197.1"/>
    <property type="molecule type" value="Genomic_DNA"/>
</dbReference>
<dbReference type="AlphaFoldDB" id="E1YF53"/>
<dbReference type="Pfam" id="PF13588">
    <property type="entry name" value="HSDR_N_2"/>
    <property type="match status" value="1"/>
</dbReference>